<dbReference type="AlphaFoldDB" id="M8B2B6"/>
<proteinExistence type="predicted"/>
<dbReference type="EnsemblPlants" id="EMT10877">
    <property type="protein sequence ID" value="EMT10877"/>
    <property type="gene ID" value="F775_15455"/>
</dbReference>
<dbReference type="Pfam" id="PF03478">
    <property type="entry name" value="Beta-prop_KIB1-4"/>
    <property type="match status" value="1"/>
</dbReference>
<evidence type="ECO:0000313" key="2">
    <source>
        <dbReference type="EnsemblPlants" id="EMT10877"/>
    </source>
</evidence>
<sequence>MACGGGGRRRWSEDLLCKIYSGCVSSPYERARFAAVCVSWRAVASWQPALPALPLLLPWTGDAKRDLEGRAYSLEDGRALSSLLGGLPWGKRLVGSHDGGCIAAVTGTYVIIMNLFSGAQVELSAKQSIIGCKCPTKRLAFNQRANLVSVRKIIFSEDPSSSECILAAITTRCKIAEDHEHHLLQWHDLCGYALMSGELFRFNVSTNENGVRIETIRDLYVGMFSSYQKYIFELRGKLAMATEFSLWVGYCKVQTFRVFELVDGGTTLSIQYRFRWVEVASLGDQALFVEPACCKTVHVPVTGGRGRVKKNHVYYSKLHLRADENVESLKVLDLHSYTVYYEKKNQRSGSQGDDHITKTPLPS</sequence>
<accession>M8B2B6</accession>
<dbReference type="PANTHER" id="PTHR33110">
    <property type="entry name" value="F-BOX/KELCH-REPEAT PROTEIN-RELATED"/>
    <property type="match status" value="1"/>
</dbReference>
<evidence type="ECO:0000259" key="1">
    <source>
        <dbReference type="Pfam" id="PF03478"/>
    </source>
</evidence>
<protein>
    <recommendedName>
        <fullName evidence="1">KIB1-4 beta-propeller domain-containing protein</fullName>
    </recommendedName>
</protein>
<organism evidence="2">
    <name type="scientific">Aegilops tauschii</name>
    <name type="common">Tausch's goatgrass</name>
    <name type="synonym">Aegilops squarrosa</name>
    <dbReference type="NCBI Taxonomy" id="37682"/>
    <lineage>
        <taxon>Eukaryota</taxon>
        <taxon>Viridiplantae</taxon>
        <taxon>Streptophyta</taxon>
        <taxon>Embryophyta</taxon>
        <taxon>Tracheophyta</taxon>
        <taxon>Spermatophyta</taxon>
        <taxon>Magnoliopsida</taxon>
        <taxon>Liliopsida</taxon>
        <taxon>Poales</taxon>
        <taxon>Poaceae</taxon>
        <taxon>BOP clade</taxon>
        <taxon>Pooideae</taxon>
        <taxon>Triticodae</taxon>
        <taxon>Triticeae</taxon>
        <taxon>Triticinae</taxon>
        <taxon>Aegilops</taxon>
    </lineage>
</organism>
<name>M8B2B6_AEGTA</name>
<feature type="domain" description="KIB1-4 beta-propeller" evidence="1">
    <location>
        <begin position="89"/>
        <end position="339"/>
    </location>
</feature>
<dbReference type="PANTHER" id="PTHR33110:SF137">
    <property type="entry name" value="DUF295 DOMAIN-CONTAINING PROTEIN"/>
    <property type="match status" value="1"/>
</dbReference>
<dbReference type="InterPro" id="IPR005174">
    <property type="entry name" value="KIB1-4_b-propeller"/>
</dbReference>
<reference evidence="2" key="1">
    <citation type="submission" date="2015-06" db="UniProtKB">
        <authorList>
            <consortium name="EnsemblPlants"/>
        </authorList>
    </citation>
    <scope>IDENTIFICATION</scope>
</reference>